<dbReference type="Proteomes" id="UP000828048">
    <property type="component" value="Chromosome 8"/>
</dbReference>
<dbReference type="EMBL" id="CM037158">
    <property type="protein sequence ID" value="KAH7851807.1"/>
    <property type="molecule type" value="Genomic_DNA"/>
</dbReference>
<organism evidence="1 2">
    <name type="scientific">Vaccinium darrowii</name>
    <dbReference type="NCBI Taxonomy" id="229202"/>
    <lineage>
        <taxon>Eukaryota</taxon>
        <taxon>Viridiplantae</taxon>
        <taxon>Streptophyta</taxon>
        <taxon>Embryophyta</taxon>
        <taxon>Tracheophyta</taxon>
        <taxon>Spermatophyta</taxon>
        <taxon>Magnoliopsida</taxon>
        <taxon>eudicotyledons</taxon>
        <taxon>Gunneridae</taxon>
        <taxon>Pentapetalae</taxon>
        <taxon>asterids</taxon>
        <taxon>Ericales</taxon>
        <taxon>Ericaceae</taxon>
        <taxon>Vaccinioideae</taxon>
        <taxon>Vaccinieae</taxon>
        <taxon>Vaccinium</taxon>
    </lineage>
</organism>
<evidence type="ECO:0000313" key="2">
    <source>
        <dbReference type="Proteomes" id="UP000828048"/>
    </source>
</evidence>
<evidence type="ECO:0000313" key="1">
    <source>
        <dbReference type="EMBL" id="KAH7851807.1"/>
    </source>
</evidence>
<proteinExistence type="predicted"/>
<gene>
    <name evidence="1" type="ORF">Vadar_016736</name>
</gene>
<comment type="caution">
    <text evidence="1">The sequence shown here is derived from an EMBL/GenBank/DDBJ whole genome shotgun (WGS) entry which is preliminary data.</text>
</comment>
<sequence>MTRKPVTASERRKRTEATNSEPSKQEISCIPQKKKLRLKSKAKEITPLERFPEQDEEMICQPVTADATERERTMQSKEKETLNEEPCTDQQQEVIIHKRFTASERQRRMQSKQNKPTNEEPCAEHDKVEEVVEEEARDREEQALQEEALQEEVVDQECQGRRRKRHRNRRGQAEVDANQPTIGPKDPRLLIGFKDHVAAHILRGRERGVLKVYCHSSTLKKWTITNKRLQQRINQSSLLSLCKATYPYCNKVLLSAFVEKRHPETNSFHLDFGEMGITRDDVHQLIGIPITGSAIWTPEKDNLTLLQTFLGVIEGEAKEALIHGGVTFGWLRGIFSYVSDDDLVERVDCCARAYLLYVLGSTLFVDKMGVRVMFDPYKNEKDVLPDISFYTGCIHYLSVVEPYMPDRVLRHLGLVQSILGPPIAPERGGKGGGEWMYKFWENWENHLLSDDKGVFVRPGVPWECTPDYLPWFRKVSHYRVGPDRGAGEGTRRAAERITKAVALLDGALDMTGISMRHLRQTLVQIRGVLTGTT</sequence>
<reference evidence="1 2" key="1">
    <citation type="journal article" date="2021" name="Hortic Res">
        <title>High-quality reference genome and annotation aids understanding of berry development for evergreen blueberry (Vaccinium darrowii).</title>
        <authorList>
            <person name="Yu J."/>
            <person name="Hulse-Kemp A.M."/>
            <person name="Babiker E."/>
            <person name="Staton M."/>
        </authorList>
    </citation>
    <scope>NUCLEOTIDE SEQUENCE [LARGE SCALE GENOMIC DNA]</scope>
    <source>
        <strain evidence="2">cv. NJ 8807/NJ 8810</strain>
        <tissue evidence="1">Young leaf</tissue>
    </source>
</reference>
<name>A0ACB7YEL8_9ERIC</name>
<accession>A0ACB7YEL8</accession>
<keyword evidence="2" id="KW-1185">Reference proteome</keyword>
<protein>
    <submittedName>
        <fullName evidence="1">Uncharacterized protein</fullName>
    </submittedName>
</protein>